<accession>A0A2K1WYV3</accession>
<gene>
    <name evidence="2" type="ORF">POPTR_018G102600</name>
</gene>
<feature type="region of interest" description="Disordered" evidence="1">
    <location>
        <begin position="40"/>
        <end position="73"/>
    </location>
</feature>
<evidence type="ECO:0000313" key="3">
    <source>
        <dbReference type="Proteomes" id="UP000006729"/>
    </source>
</evidence>
<protein>
    <submittedName>
        <fullName evidence="2">Uncharacterized protein</fullName>
    </submittedName>
</protein>
<organism evidence="2 3">
    <name type="scientific">Populus trichocarpa</name>
    <name type="common">Western balsam poplar</name>
    <name type="synonym">Populus balsamifera subsp. trichocarpa</name>
    <dbReference type="NCBI Taxonomy" id="3694"/>
    <lineage>
        <taxon>Eukaryota</taxon>
        <taxon>Viridiplantae</taxon>
        <taxon>Streptophyta</taxon>
        <taxon>Embryophyta</taxon>
        <taxon>Tracheophyta</taxon>
        <taxon>Spermatophyta</taxon>
        <taxon>Magnoliopsida</taxon>
        <taxon>eudicotyledons</taxon>
        <taxon>Gunneridae</taxon>
        <taxon>Pentapetalae</taxon>
        <taxon>rosids</taxon>
        <taxon>fabids</taxon>
        <taxon>Malpighiales</taxon>
        <taxon>Salicaceae</taxon>
        <taxon>Saliceae</taxon>
        <taxon>Populus</taxon>
    </lineage>
</organism>
<keyword evidence="3" id="KW-1185">Reference proteome</keyword>
<dbReference type="EMBL" id="CM009307">
    <property type="protein sequence ID" value="PNS93707.1"/>
    <property type="molecule type" value="Genomic_DNA"/>
</dbReference>
<feature type="compositionally biased region" description="Polar residues" evidence="1">
    <location>
        <begin position="40"/>
        <end position="63"/>
    </location>
</feature>
<dbReference type="AlphaFoldDB" id="A0A2K1WYV3"/>
<dbReference type="InParanoid" id="A0A2K1WYV3"/>
<reference evidence="2 3" key="1">
    <citation type="journal article" date="2006" name="Science">
        <title>The genome of black cottonwood, Populus trichocarpa (Torr. &amp; Gray).</title>
        <authorList>
            <person name="Tuskan G.A."/>
            <person name="Difazio S."/>
            <person name="Jansson S."/>
            <person name="Bohlmann J."/>
            <person name="Grigoriev I."/>
            <person name="Hellsten U."/>
            <person name="Putnam N."/>
            <person name="Ralph S."/>
            <person name="Rombauts S."/>
            <person name="Salamov A."/>
            <person name="Schein J."/>
            <person name="Sterck L."/>
            <person name="Aerts A."/>
            <person name="Bhalerao R.R."/>
            <person name="Bhalerao R.P."/>
            <person name="Blaudez D."/>
            <person name="Boerjan W."/>
            <person name="Brun A."/>
            <person name="Brunner A."/>
            <person name="Busov V."/>
            <person name="Campbell M."/>
            <person name="Carlson J."/>
            <person name="Chalot M."/>
            <person name="Chapman J."/>
            <person name="Chen G.L."/>
            <person name="Cooper D."/>
            <person name="Coutinho P.M."/>
            <person name="Couturier J."/>
            <person name="Covert S."/>
            <person name="Cronk Q."/>
            <person name="Cunningham R."/>
            <person name="Davis J."/>
            <person name="Degroeve S."/>
            <person name="Dejardin A."/>
            <person name="Depamphilis C."/>
            <person name="Detter J."/>
            <person name="Dirks B."/>
            <person name="Dubchak I."/>
            <person name="Duplessis S."/>
            <person name="Ehlting J."/>
            <person name="Ellis B."/>
            <person name="Gendler K."/>
            <person name="Goodstein D."/>
            <person name="Gribskov M."/>
            <person name="Grimwood J."/>
            <person name="Groover A."/>
            <person name="Gunter L."/>
            <person name="Hamberger B."/>
            <person name="Heinze B."/>
            <person name="Helariutta Y."/>
            <person name="Henrissat B."/>
            <person name="Holligan D."/>
            <person name="Holt R."/>
            <person name="Huang W."/>
            <person name="Islam-Faridi N."/>
            <person name="Jones S."/>
            <person name="Jones-Rhoades M."/>
            <person name="Jorgensen R."/>
            <person name="Joshi C."/>
            <person name="Kangasjarvi J."/>
            <person name="Karlsson J."/>
            <person name="Kelleher C."/>
            <person name="Kirkpatrick R."/>
            <person name="Kirst M."/>
            <person name="Kohler A."/>
            <person name="Kalluri U."/>
            <person name="Larimer F."/>
            <person name="Leebens-Mack J."/>
            <person name="Leple J.C."/>
            <person name="Locascio P."/>
            <person name="Lou Y."/>
            <person name="Lucas S."/>
            <person name="Martin F."/>
            <person name="Montanini B."/>
            <person name="Napoli C."/>
            <person name="Nelson D.R."/>
            <person name="Nelson C."/>
            <person name="Nieminen K."/>
            <person name="Nilsson O."/>
            <person name="Pereda V."/>
            <person name="Peter G."/>
            <person name="Philippe R."/>
            <person name="Pilate G."/>
            <person name="Poliakov A."/>
            <person name="Razumovskaya J."/>
            <person name="Richardson P."/>
            <person name="Rinaldi C."/>
            <person name="Ritland K."/>
            <person name="Rouze P."/>
            <person name="Ryaboy D."/>
            <person name="Schmutz J."/>
            <person name="Schrader J."/>
            <person name="Segerman B."/>
            <person name="Shin H."/>
            <person name="Siddiqui A."/>
            <person name="Sterky F."/>
            <person name="Terry A."/>
            <person name="Tsai C.J."/>
            <person name="Uberbacher E."/>
            <person name="Unneberg P."/>
            <person name="Vahala J."/>
            <person name="Wall K."/>
            <person name="Wessler S."/>
            <person name="Yang G."/>
            <person name="Yin T."/>
            <person name="Douglas C."/>
            <person name="Marra M."/>
            <person name="Sandberg G."/>
            <person name="Van de Peer Y."/>
            <person name="Rokhsar D."/>
        </authorList>
    </citation>
    <scope>NUCLEOTIDE SEQUENCE [LARGE SCALE GENOMIC DNA]</scope>
    <source>
        <strain evidence="3">cv. Nisqually</strain>
    </source>
</reference>
<name>A0A2K1WYV3_POPTR</name>
<evidence type="ECO:0000313" key="2">
    <source>
        <dbReference type="EMBL" id="PNS93707.1"/>
    </source>
</evidence>
<sequence length="73" mass="8201">MLRVVFPLFFNTSTPFLPLGNSLILHHFQQLHLPPVTATTRQPSNLHKTASQHTCNNPEISTETAHKTTSKQP</sequence>
<evidence type="ECO:0000256" key="1">
    <source>
        <dbReference type="SAM" id="MobiDB-lite"/>
    </source>
</evidence>
<proteinExistence type="predicted"/>
<dbReference type="Proteomes" id="UP000006729">
    <property type="component" value="Chromosome 18"/>
</dbReference>